<gene>
    <name evidence="1" type="ORF">H634G_11501</name>
</gene>
<sequence length="56" mass="6134">MSETEGGRTAARTEPEALLAQVAVSRNGGKQGWWEGARGFFPPPWLESWVYLAVGQ</sequence>
<protein>
    <submittedName>
        <fullName evidence="1">Uncharacterized protein</fullName>
    </submittedName>
</protein>
<dbReference type="EMBL" id="KE384939">
    <property type="protein sequence ID" value="KJK73339.1"/>
    <property type="molecule type" value="Genomic_DNA"/>
</dbReference>
<keyword evidence="2" id="KW-1185">Reference proteome</keyword>
<evidence type="ECO:0000313" key="2">
    <source>
        <dbReference type="Proteomes" id="UP000054544"/>
    </source>
</evidence>
<name>A0A0D9NH80_METAN</name>
<reference evidence="2" key="1">
    <citation type="journal article" date="2014" name="BMC Genomics">
        <title>The genome sequence of the biocontrol fungus Metarhizium anisopliae and comparative genomics of Metarhizium species.</title>
        <authorList>
            <person name="Pattemore J.A."/>
            <person name="Hane J.K."/>
            <person name="Williams A.H."/>
            <person name="Wilson B.A."/>
            <person name="Stodart B.J."/>
            <person name="Ash G.J."/>
        </authorList>
    </citation>
    <scope>NUCLEOTIDE SEQUENCE [LARGE SCALE GENOMIC DNA]</scope>
    <source>
        <strain evidence="2">BRIP 53293</strain>
    </source>
</reference>
<dbReference type="AlphaFoldDB" id="A0A0D9NH80"/>
<proteinExistence type="predicted"/>
<evidence type="ECO:0000313" key="1">
    <source>
        <dbReference type="EMBL" id="KJK73339.1"/>
    </source>
</evidence>
<accession>A0A0D9NH80</accession>
<organism evidence="1 2">
    <name type="scientific">Metarhizium anisopliae BRIP 53293</name>
    <dbReference type="NCBI Taxonomy" id="1291518"/>
    <lineage>
        <taxon>Eukaryota</taxon>
        <taxon>Fungi</taxon>
        <taxon>Dikarya</taxon>
        <taxon>Ascomycota</taxon>
        <taxon>Pezizomycotina</taxon>
        <taxon>Sordariomycetes</taxon>
        <taxon>Hypocreomycetidae</taxon>
        <taxon>Hypocreales</taxon>
        <taxon>Clavicipitaceae</taxon>
        <taxon>Metarhizium</taxon>
    </lineage>
</organism>
<dbReference type="Proteomes" id="UP000054544">
    <property type="component" value="Unassembled WGS sequence"/>
</dbReference>